<dbReference type="PROSITE" id="PS51257">
    <property type="entry name" value="PROKAR_LIPOPROTEIN"/>
    <property type="match status" value="1"/>
</dbReference>
<dbReference type="EMBL" id="MDCO01000009">
    <property type="protein sequence ID" value="OEJ14955.1"/>
    <property type="molecule type" value="Genomic_DNA"/>
</dbReference>
<organism evidence="2 3">
    <name type="scientific">Brachyspira hampsonii</name>
    <dbReference type="NCBI Taxonomy" id="1287055"/>
    <lineage>
        <taxon>Bacteria</taxon>
        <taxon>Pseudomonadati</taxon>
        <taxon>Spirochaetota</taxon>
        <taxon>Spirochaetia</taxon>
        <taxon>Brachyspirales</taxon>
        <taxon>Brachyspiraceae</taxon>
        <taxon>Brachyspira</taxon>
    </lineage>
</organism>
<sequence>MKNKLILSLMLVLVLSVSCKNNTTDSTTDEDKNATLTIETLNAEINSMTDQSPVISVTETSTTKSVTFPINYAFNDYSLTDYKLDVYVTPNSLKGGLDKAFAGIQNGKINYEVTPPNITSQGRSTQIITITLTPKNSSDTFNKSSFRNSGKKFYKTIESNKIVCEFEFDTNWKPN</sequence>
<keyword evidence="1" id="KW-0732">Signal</keyword>
<dbReference type="AlphaFoldDB" id="A0A1E5NFM3"/>
<accession>A0A1E5NFM3</accession>
<dbReference type="Proteomes" id="UP000095247">
    <property type="component" value="Unassembled WGS sequence"/>
</dbReference>
<reference evidence="2 3" key="1">
    <citation type="submission" date="2016-08" db="EMBL/GenBank/DDBJ databases">
        <title>Characterization and recognition of Brachyspira hampsonii sp. nov., a novel intestinal spirochete that is pathogenic to pigs.</title>
        <authorList>
            <person name="Mirajkar N."/>
            <person name="La T."/>
            <person name="Phillips N."/>
            <person name="Hampson D."/>
            <person name="Gebhart C."/>
        </authorList>
    </citation>
    <scope>NUCLEOTIDE SEQUENCE [LARGE SCALE GENOMIC DNA]</scope>
    <source>
        <strain evidence="2 3">P280/1</strain>
    </source>
</reference>
<feature type="signal peptide" evidence="1">
    <location>
        <begin position="1"/>
        <end position="19"/>
    </location>
</feature>
<evidence type="ECO:0000256" key="1">
    <source>
        <dbReference type="SAM" id="SignalP"/>
    </source>
</evidence>
<name>A0A1E5NFM3_9SPIR</name>
<proteinExistence type="predicted"/>
<evidence type="ECO:0000313" key="2">
    <source>
        <dbReference type="EMBL" id="OEJ14955.1"/>
    </source>
</evidence>
<dbReference type="RefSeq" id="WP_069726443.1">
    <property type="nucleotide sequence ID" value="NZ_MDCO01000009.1"/>
</dbReference>
<feature type="chain" id="PRO_5009182317" description="Lipoprotein" evidence="1">
    <location>
        <begin position="20"/>
        <end position="175"/>
    </location>
</feature>
<evidence type="ECO:0008006" key="4">
    <source>
        <dbReference type="Google" id="ProtNLM"/>
    </source>
</evidence>
<comment type="caution">
    <text evidence="2">The sequence shown here is derived from an EMBL/GenBank/DDBJ whole genome shotgun (WGS) entry which is preliminary data.</text>
</comment>
<protein>
    <recommendedName>
        <fullName evidence="4">Lipoprotein</fullName>
    </recommendedName>
</protein>
<gene>
    <name evidence="2" type="ORF">BFL38_08985</name>
</gene>
<evidence type="ECO:0000313" key="3">
    <source>
        <dbReference type="Proteomes" id="UP000095247"/>
    </source>
</evidence>